<proteinExistence type="predicted"/>
<organism evidence="2 3">
    <name type="scientific">Musa troglodytarum</name>
    <name type="common">fe'i banana</name>
    <dbReference type="NCBI Taxonomy" id="320322"/>
    <lineage>
        <taxon>Eukaryota</taxon>
        <taxon>Viridiplantae</taxon>
        <taxon>Streptophyta</taxon>
        <taxon>Embryophyta</taxon>
        <taxon>Tracheophyta</taxon>
        <taxon>Spermatophyta</taxon>
        <taxon>Magnoliopsida</taxon>
        <taxon>Liliopsida</taxon>
        <taxon>Zingiberales</taxon>
        <taxon>Musaceae</taxon>
        <taxon>Musa</taxon>
    </lineage>
</organism>
<dbReference type="InterPro" id="IPR053223">
    <property type="entry name" value="Prob_Methyltransferase"/>
</dbReference>
<dbReference type="OrthoDB" id="2013972at2759"/>
<protein>
    <submittedName>
        <fullName evidence="2">Uncharacterized protein</fullName>
    </submittedName>
</protein>
<reference evidence="2" key="1">
    <citation type="submission" date="2022-05" db="EMBL/GenBank/DDBJ databases">
        <title>The Musa troglodytarum L. genome provides insights into the mechanism of non-climacteric behaviour and enrichment of carotenoids.</title>
        <authorList>
            <person name="Wang J."/>
        </authorList>
    </citation>
    <scope>NUCLEOTIDE SEQUENCE</scope>
    <source>
        <tissue evidence="2">Leaf</tissue>
    </source>
</reference>
<accession>A0A9E7EGK7</accession>
<name>A0A9E7EGK7_9LILI</name>
<dbReference type="PANTHER" id="PTHR44067">
    <property type="entry name" value="S-ADENOSYL-L-METHIONINE-DEPENDENT METHYLTRANSFERASE SUPERFAMILY PROTEIN-RELATED"/>
    <property type="match status" value="1"/>
</dbReference>
<dbReference type="Proteomes" id="UP001055439">
    <property type="component" value="Chromosome 1"/>
</dbReference>
<sequence>MAERNVTVVTSTLEIGGKPMNEFVAARGLFPLLLSPAQRFPFYDSVFDLVHAINALDEASRTEALEFFMFDNRSGSQGRRLVLARQLPLRRRRQKAHGHKAARETRVQETEMGGGREGRRELIGEDTDTSLGRDAEASEKLNCVVFAGEQVMGRFFRFMPTQFVGRSFHRTGLVVCCIQNKRNMGLIMSVKSLITFIRKVMQRKKQLFYAYRSKSALHCLRFSLCINHWLIID</sequence>
<keyword evidence="3" id="KW-1185">Reference proteome</keyword>
<evidence type="ECO:0000256" key="1">
    <source>
        <dbReference type="SAM" id="MobiDB-lite"/>
    </source>
</evidence>
<evidence type="ECO:0000313" key="2">
    <source>
        <dbReference type="EMBL" id="URD76959.1"/>
    </source>
</evidence>
<gene>
    <name evidence="2" type="ORF">MUK42_37498</name>
</gene>
<dbReference type="PANTHER" id="PTHR44067:SF3">
    <property type="entry name" value="OS06G0138600 PROTEIN"/>
    <property type="match status" value="1"/>
</dbReference>
<feature type="compositionally biased region" description="Basic and acidic residues" evidence="1">
    <location>
        <begin position="101"/>
        <end position="123"/>
    </location>
</feature>
<dbReference type="EMBL" id="CP097502">
    <property type="protein sequence ID" value="URD76959.1"/>
    <property type="molecule type" value="Genomic_DNA"/>
</dbReference>
<dbReference type="AlphaFoldDB" id="A0A9E7EGK7"/>
<feature type="region of interest" description="Disordered" evidence="1">
    <location>
        <begin position="92"/>
        <end position="126"/>
    </location>
</feature>
<evidence type="ECO:0000313" key="3">
    <source>
        <dbReference type="Proteomes" id="UP001055439"/>
    </source>
</evidence>